<evidence type="ECO:0000259" key="2">
    <source>
        <dbReference type="Pfam" id="PF00246"/>
    </source>
</evidence>
<comment type="caution">
    <text evidence="3">The sequence shown here is derived from an EMBL/GenBank/DDBJ whole genome shotgun (WGS) entry which is preliminary data.</text>
</comment>
<feature type="region of interest" description="Disordered" evidence="1">
    <location>
        <begin position="1"/>
        <end position="40"/>
    </location>
</feature>
<feature type="domain" description="Peptidase M14" evidence="2">
    <location>
        <begin position="56"/>
        <end position="178"/>
    </location>
</feature>
<dbReference type="GO" id="GO:0006508">
    <property type="term" value="P:proteolysis"/>
    <property type="evidence" value="ECO:0007669"/>
    <property type="project" value="InterPro"/>
</dbReference>
<dbReference type="Gene3D" id="3.40.630.10">
    <property type="entry name" value="Zn peptidases"/>
    <property type="match status" value="1"/>
</dbReference>
<name>A0A7K3M8S6_9ACTN</name>
<dbReference type="SUPFAM" id="SSF53187">
    <property type="entry name" value="Zn-dependent exopeptidases"/>
    <property type="match status" value="1"/>
</dbReference>
<dbReference type="AlphaFoldDB" id="A0A7K3M8S6"/>
<gene>
    <name evidence="3" type="ORF">F7O44_20100</name>
</gene>
<dbReference type="EMBL" id="WLZY01000007">
    <property type="protein sequence ID" value="NDL59377.1"/>
    <property type="molecule type" value="Genomic_DNA"/>
</dbReference>
<keyword evidence="4" id="KW-1185">Reference proteome</keyword>
<dbReference type="RefSeq" id="WP_162452071.1">
    <property type="nucleotide sequence ID" value="NZ_WLZY01000007.1"/>
</dbReference>
<dbReference type="InterPro" id="IPR029062">
    <property type="entry name" value="Class_I_gatase-like"/>
</dbReference>
<dbReference type="GO" id="GO:0008270">
    <property type="term" value="F:zinc ion binding"/>
    <property type="evidence" value="ECO:0007669"/>
    <property type="project" value="InterPro"/>
</dbReference>
<evidence type="ECO:0000256" key="1">
    <source>
        <dbReference type="SAM" id="MobiDB-lite"/>
    </source>
</evidence>
<dbReference type="GO" id="GO:0004181">
    <property type="term" value="F:metallocarboxypeptidase activity"/>
    <property type="evidence" value="ECO:0007669"/>
    <property type="project" value="InterPro"/>
</dbReference>
<dbReference type="Pfam" id="PF00246">
    <property type="entry name" value="Peptidase_M14"/>
    <property type="match status" value="1"/>
</dbReference>
<dbReference type="Proteomes" id="UP000460435">
    <property type="component" value="Unassembled WGS sequence"/>
</dbReference>
<evidence type="ECO:0000313" key="4">
    <source>
        <dbReference type="Proteomes" id="UP000460435"/>
    </source>
</evidence>
<accession>A0A7K3M8S6</accession>
<feature type="compositionally biased region" description="Polar residues" evidence="1">
    <location>
        <begin position="1"/>
        <end position="11"/>
    </location>
</feature>
<feature type="region of interest" description="Disordered" evidence="1">
    <location>
        <begin position="454"/>
        <end position="481"/>
    </location>
</feature>
<dbReference type="SUPFAM" id="SSF52317">
    <property type="entry name" value="Class I glutamine amidotransferase-like"/>
    <property type="match status" value="1"/>
</dbReference>
<dbReference type="InterPro" id="IPR000834">
    <property type="entry name" value="Peptidase_M14"/>
</dbReference>
<reference evidence="3 4" key="1">
    <citation type="submission" date="2019-11" db="EMBL/GenBank/DDBJ databases">
        <authorList>
            <person name="Li X.-J."/>
            <person name="Feng X.-M."/>
        </authorList>
    </citation>
    <scope>NUCLEOTIDE SEQUENCE [LARGE SCALE GENOMIC DNA]</scope>
    <source>
        <strain evidence="3 4">XMNu-373</strain>
    </source>
</reference>
<organism evidence="3 4">
    <name type="scientific">Phytoactinopolyspora mesophila</name>
    <dbReference type="NCBI Taxonomy" id="2650750"/>
    <lineage>
        <taxon>Bacteria</taxon>
        <taxon>Bacillati</taxon>
        <taxon>Actinomycetota</taxon>
        <taxon>Actinomycetes</taxon>
        <taxon>Jiangellales</taxon>
        <taxon>Jiangellaceae</taxon>
        <taxon>Phytoactinopolyspora</taxon>
    </lineage>
</organism>
<evidence type="ECO:0000313" key="3">
    <source>
        <dbReference type="EMBL" id="NDL59377.1"/>
    </source>
</evidence>
<proteinExistence type="predicted"/>
<sequence>MQYAGSPQSASPGRRLATGMDVPSARLRVPRESTQPPGDELLSHSALLSRLDELGQSERVQVSMIGTTHEGRAIPLITISHRDVIADGEAVRRGHLARAVPAPGDTLADGCDDGPLPVLFLSSDHGFEASQVSALLELSEYLAAATDPWIDDLLRTLVVLVIPVASPDGYERSRAEWRTHPFSSGLSGGGNHYGVGVSGEYLHSDQPETVALRSLISRWQPGVVWQPHEDVTGLGRAFPEVTTAGPAEAESDDDSAAAIWSVEQRIGAAIADAWRARGYDVLPNHDGRHGWPGRGDGVELHRSPRLRLSRVLSLLGVVSLVTANCRTPGSQPWIDRNEQKHIAGRTILEQASGMRADILQARRAFLRRAMEHEPESCYVLPAAQDPAVLSRAVALLNRTDIQVCLPGGQGDIFVPRRQPFSALADLLLSEAHGGDASLVSALGLKVVVPRAAERRTTAGASQSAPGGRPDQPPGTVENRPGEVRFGGLHAVVAVNRLLRLPGTGVSWLPDGSFRVRAPGGEGRLASVMRGLSPMYLDGAGPDGGFELVRTPRIGVFSGQGVKDMPWAGGLGPARWFMRVNEFDSVLVEPRDIAAGALAALDVLLVPAGDAREILRGWNDADILRRFPWETPGEPEGLAGEGISAIRRFVEGGGAFIGIGAGGGWLATRDHAHLLDVGIAEVGDAQHRIGPAPEDVGDLLFAGIGPVVAASGGTAFSHGPSVRRLASYVPVPGERTSGGAPIVEGDVGDGTVVLFGFDPTRTTMALRTARLLSHALLRTGIRTAHYSHPRSERP</sequence>
<protein>
    <recommendedName>
        <fullName evidence="2">Peptidase M14 domain-containing protein</fullName>
    </recommendedName>
</protein>